<comment type="similarity">
    <text evidence="5">Belongs to the DEF8 family.</text>
</comment>
<feature type="domain" description="Phorbol-ester/DAG-type" evidence="7">
    <location>
        <begin position="108"/>
        <end position="159"/>
    </location>
</feature>
<evidence type="ECO:0000256" key="1">
    <source>
        <dbReference type="ARBA" id="ARBA00022723"/>
    </source>
</evidence>
<keyword evidence="1" id="KW-0479">Metal-binding</keyword>
<protein>
    <submittedName>
        <fullName evidence="9">Differentially expressed in FDCP 8 homolog</fullName>
    </submittedName>
</protein>
<dbReference type="InterPro" id="IPR025258">
    <property type="entry name" value="RH_dom"/>
</dbReference>
<dbReference type="PROSITE" id="PS00479">
    <property type="entry name" value="ZF_DAG_PE_1"/>
    <property type="match status" value="1"/>
</dbReference>
<keyword evidence="4" id="KW-0862">Zinc</keyword>
<dbReference type="SMART" id="SM00109">
    <property type="entry name" value="C1"/>
    <property type="match status" value="1"/>
</dbReference>
<dbReference type="KEGG" id="foc:113205661"/>
<dbReference type="OrthoDB" id="1918044at2759"/>
<organism evidence="8 9">
    <name type="scientific">Frankliniella occidentalis</name>
    <name type="common">Western flower thrips</name>
    <name type="synonym">Euthrips occidentalis</name>
    <dbReference type="NCBI Taxonomy" id="133901"/>
    <lineage>
        <taxon>Eukaryota</taxon>
        <taxon>Metazoa</taxon>
        <taxon>Ecdysozoa</taxon>
        <taxon>Arthropoda</taxon>
        <taxon>Hexapoda</taxon>
        <taxon>Insecta</taxon>
        <taxon>Pterygota</taxon>
        <taxon>Neoptera</taxon>
        <taxon>Paraneoptera</taxon>
        <taxon>Thysanoptera</taxon>
        <taxon>Terebrantia</taxon>
        <taxon>Thripoidea</taxon>
        <taxon>Thripidae</taxon>
        <taxon>Frankliniella</taxon>
    </lineage>
</organism>
<dbReference type="InterPro" id="IPR002219">
    <property type="entry name" value="PKC_DAG/PE"/>
</dbReference>
<evidence type="ECO:0000256" key="5">
    <source>
        <dbReference type="ARBA" id="ARBA00029450"/>
    </source>
</evidence>
<gene>
    <name evidence="9" type="primary">LOC113205661</name>
</gene>
<dbReference type="PANTHER" id="PTHR12326:SF3">
    <property type="entry name" value="DIFFERENTIALLY EXPRESSED IN FDCP 8 HOMOLOG"/>
    <property type="match status" value="1"/>
</dbReference>
<accession>A0A9C6XUB8</accession>
<evidence type="ECO:0000256" key="6">
    <source>
        <dbReference type="SAM" id="MobiDB-lite"/>
    </source>
</evidence>
<dbReference type="InterPro" id="IPR046349">
    <property type="entry name" value="C1-like_sf"/>
</dbReference>
<dbReference type="InterPro" id="IPR051366">
    <property type="entry name" value="DEF8"/>
</dbReference>
<dbReference type="Pfam" id="PF00130">
    <property type="entry name" value="C1_1"/>
    <property type="match status" value="1"/>
</dbReference>
<evidence type="ECO:0000259" key="7">
    <source>
        <dbReference type="PROSITE" id="PS50081"/>
    </source>
</evidence>
<dbReference type="GO" id="GO:0008270">
    <property type="term" value="F:zinc ion binding"/>
    <property type="evidence" value="ECO:0007669"/>
    <property type="project" value="UniProtKB-KW"/>
</dbReference>
<dbReference type="PANTHER" id="PTHR12326">
    <property type="entry name" value="PLECKSTRIN HOMOLOGY DOMAIN CONTAINING PROTEIN"/>
    <property type="match status" value="1"/>
</dbReference>
<evidence type="ECO:0000313" key="9">
    <source>
        <dbReference type="RefSeq" id="XP_052131413.1"/>
    </source>
</evidence>
<dbReference type="GeneID" id="113205661"/>
<dbReference type="RefSeq" id="XP_052131413.1">
    <property type="nucleotide sequence ID" value="XM_052275453.1"/>
</dbReference>
<evidence type="ECO:0000256" key="4">
    <source>
        <dbReference type="ARBA" id="ARBA00022833"/>
    </source>
</evidence>
<dbReference type="InterPro" id="IPR047983">
    <property type="entry name" value="DEF8_C1"/>
</dbReference>
<feature type="region of interest" description="Disordered" evidence="6">
    <location>
        <begin position="76"/>
        <end position="97"/>
    </location>
</feature>
<dbReference type="AlphaFoldDB" id="A0A9C6XUB8"/>
<dbReference type="Gene3D" id="3.30.60.20">
    <property type="match status" value="1"/>
</dbReference>
<evidence type="ECO:0000313" key="8">
    <source>
        <dbReference type="Proteomes" id="UP000504606"/>
    </source>
</evidence>
<name>A0A9C6XUB8_FRAOC</name>
<dbReference type="CDD" id="cd20819">
    <property type="entry name" value="C1_DEF8"/>
    <property type="match status" value="1"/>
</dbReference>
<reference evidence="9" key="1">
    <citation type="submission" date="2025-08" db="UniProtKB">
        <authorList>
            <consortium name="RefSeq"/>
        </authorList>
    </citation>
    <scope>IDENTIFICATION</scope>
    <source>
        <tissue evidence="9">Whole organism</tissue>
    </source>
</reference>
<dbReference type="CTD" id="54849"/>
<evidence type="ECO:0000256" key="3">
    <source>
        <dbReference type="ARBA" id="ARBA00022771"/>
    </source>
</evidence>
<sequence length="451" mass="53208">MTTYPFLDSVEDEFIQAGLNLTTVSELTEAVEKCKGMVLDTKEYSEERKWLVRYLIELRLRLEEAREAEVEKRKLDPIGTPDLSPSKDSLVSNERDQNKTRDKRIILGHHFFLQTPTRIVLKCDRCCTNIWGLLHLWYECRDCQYKAHMRCLQRIRRECAFVRVCETPYFSNDICPEAGLAAQGYRCYECKTVISHTLPQGMFFLGWRFWSENGWCEPRQCDYDGRYYCNKCHWDATVVIPSRVIHNWDFSERKVCCSCNSFLRLMLNRPVINLDLLNRQLFQFVVDLVTVKKLRSQFLLIKQYLTTCPSSLREKNKKKLIWSLNSHLIETSTGVFSLQDLIDVHRNTILPVLKETAYISTQHIRSCPVCKSKGYFCELCPRKKMNEIDDQNQNQDQNRVLFPFDDAAFVFVCEKCSAVFHRACWIKRNMDSCPRCERLQERRSLLQEPID</sequence>
<dbReference type="PROSITE" id="PS50081">
    <property type="entry name" value="ZF_DAG_PE_2"/>
    <property type="match status" value="1"/>
</dbReference>
<dbReference type="SUPFAM" id="SSF57889">
    <property type="entry name" value="Cysteine-rich domain"/>
    <property type="match status" value="1"/>
</dbReference>
<dbReference type="Proteomes" id="UP000504606">
    <property type="component" value="Unplaced"/>
</dbReference>
<keyword evidence="2" id="KW-0677">Repeat</keyword>
<dbReference type="Pfam" id="PF13901">
    <property type="entry name" value="RH_dom"/>
    <property type="match status" value="1"/>
</dbReference>
<proteinExistence type="inferred from homology"/>
<dbReference type="SMART" id="SM01175">
    <property type="entry name" value="DUF4206"/>
    <property type="match status" value="1"/>
</dbReference>
<keyword evidence="8" id="KW-1185">Reference proteome</keyword>
<evidence type="ECO:0000256" key="2">
    <source>
        <dbReference type="ARBA" id="ARBA00022737"/>
    </source>
</evidence>
<keyword evidence="3" id="KW-0863">Zinc-finger</keyword>